<evidence type="ECO:0000313" key="7">
    <source>
        <dbReference type="Proteomes" id="UP001058003"/>
    </source>
</evidence>
<dbReference type="InterPro" id="IPR014746">
    <property type="entry name" value="Gln_synth/guanido_kin_cat_dom"/>
</dbReference>
<keyword evidence="3 5" id="KW-0067">ATP-binding</keyword>
<dbReference type="AlphaFoldDB" id="A0A9Q9MBJ3"/>
<dbReference type="InterPro" id="IPR050141">
    <property type="entry name" value="GCL_type2/YbdK_subfam"/>
</dbReference>
<evidence type="ECO:0000256" key="5">
    <source>
        <dbReference type="HAMAP-Rule" id="MF_01609"/>
    </source>
</evidence>
<organism evidence="6 7">
    <name type="scientific">Dactylosporangium aurantiacum</name>
    <dbReference type="NCBI Taxonomy" id="35754"/>
    <lineage>
        <taxon>Bacteria</taxon>
        <taxon>Bacillati</taxon>
        <taxon>Actinomycetota</taxon>
        <taxon>Actinomycetes</taxon>
        <taxon>Micromonosporales</taxon>
        <taxon>Micromonosporaceae</taxon>
        <taxon>Dactylosporangium</taxon>
    </lineage>
</organism>
<dbReference type="EC" id="6.3.2.2" evidence="5"/>
<evidence type="ECO:0000256" key="4">
    <source>
        <dbReference type="ARBA" id="ARBA00048819"/>
    </source>
</evidence>
<keyword evidence="7" id="KW-1185">Reference proteome</keyword>
<dbReference type="Gene3D" id="3.30.590.20">
    <property type="match status" value="1"/>
</dbReference>
<gene>
    <name evidence="6" type="ORF">Daura_41365</name>
</gene>
<dbReference type="NCBIfam" id="TIGR02050">
    <property type="entry name" value="gshA_cyan_rel"/>
    <property type="match status" value="1"/>
</dbReference>
<comment type="function">
    <text evidence="5">ATP-dependent carboxylate-amine ligase which exhibits weak glutamate--cysteine ligase activity.</text>
</comment>
<dbReference type="RefSeq" id="WP_033356755.1">
    <property type="nucleotide sequence ID" value="NZ_CP073767.1"/>
</dbReference>
<dbReference type="HAMAP" id="MF_01609">
    <property type="entry name" value="Glu_cys_ligase_2"/>
    <property type="match status" value="1"/>
</dbReference>
<keyword evidence="1 5" id="KW-0436">Ligase</keyword>
<dbReference type="Proteomes" id="UP001058003">
    <property type="component" value="Chromosome"/>
</dbReference>
<dbReference type="Pfam" id="PF04107">
    <property type="entry name" value="GCS2"/>
    <property type="match status" value="1"/>
</dbReference>
<dbReference type="InterPro" id="IPR011793">
    <property type="entry name" value="YbdK"/>
</dbReference>
<dbReference type="GO" id="GO:0004357">
    <property type="term" value="F:glutamate-cysteine ligase activity"/>
    <property type="evidence" value="ECO:0007669"/>
    <property type="project" value="UniProtKB-EC"/>
</dbReference>
<evidence type="ECO:0000256" key="3">
    <source>
        <dbReference type="ARBA" id="ARBA00022840"/>
    </source>
</evidence>
<dbReference type="SUPFAM" id="SSF55931">
    <property type="entry name" value="Glutamine synthetase/guanido kinase"/>
    <property type="match status" value="1"/>
</dbReference>
<proteinExistence type="inferred from homology"/>
<accession>A0A9Q9MBJ3</accession>
<evidence type="ECO:0000256" key="1">
    <source>
        <dbReference type="ARBA" id="ARBA00022598"/>
    </source>
</evidence>
<dbReference type="EMBL" id="CP073767">
    <property type="protein sequence ID" value="UWZ52988.1"/>
    <property type="molecule type" value="Genomic_DNA"/>
</dbReference>
<evidence type="ECO:0000313" key="6">
    <source>
        <dbReference type="EMBL" id="UWZ52988.1"/>
    </source>
</evidence>
<dbReference type="PANTHER" id="PTHR36510:SF1">
    <property type="entry name" value="GLUTAMATE--CYSTEINE LIGASE 2-RELATED"/>
    <property type="match status" value="1"/>
</dbReference>
<name>A0A9Q9MBJ3_9ACTN</name>
<reference evidence="6" key="1">
    <citation type="submission" date="2021-04" db="EMBL/GenBank/DDBJ databases">
        <title>Dactylosporangium aurantiacum NRRL B-8018 full assembly.</title>
        <authorList>
            <person name="Hartkoorn R.C."/>
            <person name="Beaudoing E."/>
            <person name="Hot D."/>
        </authorList>
    </citation>
    <scope>NUCLEOTIDE SEQUENCE</scope>
    <source>
        <strain evidence="6">NRRL B-8018</strain>
    </source>
</reference>
<dbReference type="PANTHER" id="PTHR36510">
    <property type="entry name" value="GLUTAMATE--CYSTEINE LIGASE 2-RELATED"/>
    <property type="match status" value="1"/>
</dbReference>
<dbReference type="KEGG" id="daur:Daura_41365"/>
<protein>
    <recommendedName>
        <fullName evidence="5">Putative glutamate--cysteine ligase 2</fullName>
        <ecNumber evidence="5">6.3.2.2</ecNumber>
    </recommendedName>
    <alternativeName>
        <fullName evidence="5">Gamma-glutamylcysteine synthetase 2</fullName>
        <shortName evidence="5">GCS 2</shortName>
        <shortName evidence="5">Gamma-GCS 2</shortName>
    </alternativeName>
</protein>
<dbReference type="OrthoDB" id="9803842at2"/>
<dbReference type="GO" id="GO:0042398">
    <property type="term" value="P:modified amino acid biosynthetic process"/>
    <property type="evidence" value="ECO:0007669"/>
    <property type="project" value="InterPro"/>
</dbReference>
<comment type="similarity">
    <text evidence="5">Belongs to the glutamate--cysteine ligase type 2 family. YbdK subfamily.</text>
</comment>
<comment type="catalytic activity">
    <reaction evidence="4 5">
        <text>L-cysteine + L-glutamate + ATP = gamma-L-glutamyl-L-cysteine + ADP + phosphate + H(+)</text>
        <dbReference type="Rhea" id="RHEA:13285"/>
        <dbReference type="ChEBI" id="CHEBI:15378"/>
        <dbReference type="ChEBI" id="CHEBI:29985"/>
        <dbReference type="ChEBI" id="CHEBI:30616"/>
        <dbReference type="ChEBI" id="CHEBI:35235"/>
        <dbReference type="ChEBI" id="CHEBI:43474"/>
        <dbReference type="ChEBI" id="CHEBI:58173"/>
        <dbReference type="ChEBI" id="CHEBI:456216"/>
        <dbReference type="EC" id="6.3.2.2"/>
    </reaction>
</comment>
<keyword evidence="2 5" id="KW-0547">Nucleotide-binding</keyword>
<dbReference type="NCBIfam" id="NF010041">
    <property type="entry name" value="PRK13517.1-1"/>
    <property type="match status" value="1"/>
</dbReference>
<sequence>MVSTGDTIGVEEEFHVVNADTGELEPAARRILRGADAEPELHRSMVETATGVHGDLTALRADLIEKRRSLVEAAGRLGLAIVAAGTVPGSGSGPSRVYPDERYERMAQEYRQLVDEQQVAACQVQVGVPDRDLAVRITRRIREWLPALLALSVSSPYFAGQDTGYASYRTVVTSRWPTVGPPPDLGSAAEYQRVVDTLVDSGVISDAGMVYFDARPSARYPTVEVRVADSCPRVDDAVLLAALARGLVTVAAEEDAAGRPLPEAPQVLLRAATWRAARSGLSGHLVDPATRSALPAGARVDALMTHVRPALEARGEWDTAVDLLEDLRARGTSATRQRAIGRAREVVQSLAKETAEGTGIS</sequence>
<dbReference type="GO" id="GO:0005524">
    <property type="term" value="F:ATP binding"/>
    <property type="evidence" value="ECO:0007669"/>
    <property type="project" value="UniProtKB-KW"/>
</dbReference>
<dbReference type="InterPro" id="IPR006336">
    <property type="entry name" value="GCS2"/>
</dbReference>
<evidence type="ECO:0000256" key="2">
    <source>
        <dbReference type="ARBA" id="ARBA00022741"/>
    </source>
</evidence>